<evidence type="ECO:0000259" key="1">
    <source>
        <dbReference type="Pfam" id="PF10543"/>
    </source>
</evidence>
<dbReference type="AlphaFoldDB" id="A0A1F5REN3"/>
<reference evidence="2 3" key="1">
    <citation type="journal article" date="2016" name="Nat. Commun.">
        <title>Thousands of microbial genomes shed light on interconnected biogeochemical processes in an aquifer system.</title>
        <authorList>
            <person name="Anantharaman K."/>
            <person name="Brown C.T."/>
            <person name="Hug L.A."/>
            <person name="Sharon I."/>
            <person name="Castelle C.J."/>
            <person name="Probst A.J."/>
            <person name="Thomas B.C."/>
            <person name="Singh A."/>
            <person name="Wilkins M.J."/>
            <person name="Karaoz U."/>
            <person name="Brodie E.L."/>
            <person name="Williams K.H."/>
            <person name="Hubbard S.S."/>
            <person name="Banfield J.F."/>
        </authorList>
    </citation>
    <scope>NUCLEOTIDE SEQUENCE [LARGE SCALE GENOMIC DNA]</scope>
</reference>
<dbReference type="EMBL" id="MFFM01000028">
    <property type="protein sequence ID" value="OGF12917.1"/>
    <property type="molecule type" value="Genomic_DNA"/>
</dbReference>
<name>A0A1F5REN3_9BACT</name>
<gene>
    <name evidence="2" type="ORF">A2024_11875</name>
</gene>
<dbReference type="Proteomes" id="UP000177230">
    <property type="component" value="Unassembled WGS sequence"/>
</dbReference>
<accession>A0A1F5REN3</accession>
<proteinExistence type="predicted"/>
<protein>
    <recommendedName>
        <fullName evidence="1">KilA-N DNA-binding domain-containing protein</fullName>
    </recommendedName>
</protein>
<dbReference type="InterPro" id="IPR018873">
    <property type="entry name" value="KilA-N_DNA-bd_domain"/>
</dbReference>
<sequence>MKSKIAIVASEMIERSIFAIRGHKVMLDADLAKLYNVSTKALNQAVKRNIRRFPSDFMFQLDLEEKVELVTICDHLKHLKYSSKLPHAFTEQGVAMLSGVLNSERAINVNIEIMRAFVKMRKMLISHEELARKVINMEKLYDGNFKIIFNAIKQLIESPTIKRNPIGFRPDKK</sequence>
<comment type="caution">
    <text evidence="2">The sequence shown here is derived from an EMBL/GenBank/DDBJ whole genome shotgun (WGS) entry which is preliminary data.</text>
</comment>
<evidence type="ECO:0000313" key="2">
    <source>
        <dbReference type="EMBL" id="OGF12917.1"/>
    </source>
</evidence>
<feature type="domain" description="KilA-N DNA-binding" evidence="1">
    <location>
        <begin position="16"/>
        <end position="100"/>
    </location>
</feature>
<dbReference type="Pfam" id="PF10543">
    <property type="entry name" value="ORF6N"/>
    <property type="match status" value="1"/>
</dbReference>
<evidence type="ECO:0000313" key="3">
    <source>
        <dbReference type="Proteomes" id="UP000177230"/>
    </source>
</evidence>
<organism evidence="2 3">
    <name type="scientific">Candidatus Edwardsbacteria bacterium GWF2_54_11</name>
    <dbReference type="NCBI Taxonomy" id="1817851"/>
    <lineage>
        <taxon>Bacteria</taxon>
        <taxon>Candidatus Edwardsiibacteriota</taxon>
    </lineage>
</organism>